<dbReference type="EMBL" id="JAFBMS010000016">
    <property type="protein sequence ID" value="KAG9345910.1"/>
    <property type="molecule type" value="Genomic_DNA"/>
</dbReference>
<proteinExistence type="predicted"/>
<dbReference type="OrthoDB" id="264785at2759"/>
<feature type="coiled-coil region" evidence="2">
    <location>
        <begin position="165"/>
        <end position="481"/>
    </location>
</feature>
<name>A0A8T2P2E6_9TELE</name>
<dbReference type="AlphaFoldDB" id="A0A8T2P2E6"/>
<feature type="coiled-coil region" evidence="2">
    <location>
        <begin position="683"/>
        <end position="717"/>
    </location>
</feature>
<evidence type="ECO:0000256" key="2">
    <source>
        <dbReference type="SAM" id="Coils"/>
    </source>
</evidence>
<keyword evidence="5" id="KW-1185">Reference proteome</keyword>
<evidence type="ECO:0000256" key="1">
    <source>
        <dbReference type="ARBA" id="ARBA00023054"/>
    </source>
</evidence>
<evidence type="ECO:0000259" key="3">
    <source>
        <dbReference type="Pfam" id="PF21771"/>
    </source>
</evidence>
<sequence>MLLWNSGIITPRACITCSIQENEAKPGTEENTFVTLEKRFQEVLDELAGDKNLEKFRVEYEKLAKALKKSHDSEKRLMSKCRELSAEIVSNKVKVDAALKLSEEDKAVAETLKKEIDKAWKMVDAAHNKELTAKETIQNLKHEIANLTKLIEQGAGVSKGQEHSLNDLLKIKNDLTKERDELLTEVTNMRESLTKAFADQEETEGLKAQAMETILQLQQDIQVRQNECSRETRKRERLEKEAKQLQSELEAKQSEIKVLNLQCQRSKEEQQRMEQQLREQKILNERAAKELEQSQVRNTKLQQENEQNALSVEQLSLENQQRTLDLKMKEEEVSQMRQEISKLTKMREATQRKFRQTEDQKVEVEQQRDTLKNQIAGLERGKEHSLILNNCFETSHKIESSKKQMEIDKKAIDELVRERDILNKNLIKTANATEKQLNEVKLYEQSKKHLEQEIINYRDEAQKQRKIIYQLEKERDRYINEATHFGTLLHYKIVLQHMEDIKVREMQIFDYRKKIAEAETKLKQQQNLYEAVRSDRNLYSKNLNEAQVEITEMKRQLKIMNHQVDQLKEEISGKESALVKEHLEFQRVEKEKEALKAELQKMKQQAQETKQFIDNQEAEERKLLKIIDDADAERLRQKKQLDQVISERDILGTQLVHRNEQLALLYEKIKIQQSMLNKGEIQYNQRVEDIRLLKLEIKKLRREKGILTKTVANVEDLRCEVFHMQRELLRERTRCRALEEELESPMNVHRWRKLEACDPSTFQLIQKIHSLQRRLITKSEEVVEKELLLQEKEKLYVELKHILARQPGPEVAEQIQIYQQTLREKTKQLKALTSELNMYESQTQEYKYQIERLDHELQNVKKKYLTQKRKEQQSSVELPSWSSHRATRQIAGGYRSHNHMSARDRAAEGPGVEVTTEEFCTHGSHTETPTAATPDGSLVLEARPVAPQCSHQQTHPSIWVTKLCRGLDVDNSS</sequence>
<feature type="non-terminal residue" evidence="4">
    <location>
        <position position="973"/>
    </location>
</feature>
<comment type="caution">
    <text evidence="4">The sequence shown here is derived from an EMBL/GenBank/DDBJ whole genome shotgun (WGS) entry which is preliminary data.</text>
</comment>
<accession>A0A8T2P2E6</accession>
<feature type="coiled-coil region" evidence="2">
    <location>
        <begin position="815"/>
        <end position="870"/>
    </location>
</feature>
<gene>
    <name evidence="4" type="ORF">JZ751_007724</name>
</gene>
<dbReference type="PANTHER" id="PTHR32083">
    <property type="entry name" value="CILIA AND FLAGELLA-ASSOCIATED PROTEIN 58-RELATED"/>
    <property type="match status" value="1"/>
</dbReference>
<protein>
    <recommendedName>
        <fullName evidence="3">Cilia- and flagella-associated protein 58 central coiled coil domain-containing protein</fullName>
    </recommendedName>
</protein>
<feature type="domain" description="Cilia- and flagella-associated protein 58 central coiled coil" evidence="3">
    <location>
        <begin position="399"/>
        <end position="708"/>
    </location>
</feature>
<dbReference type="GO" id="GO:0005856">
    <property type="term" value="C:cytoskeleton"/>
    <property type="evidence" value="ECO:0007669"/>
    <property type="project" value="TreeGrafter"/>
</dbReference>
<dbReference type="Proteomes" id="UP000824540">
    <property type="component" value="Unassembled WGS sequence"/>
</dbReference>
<evidence type="ECO:0000313" key="5">
    <source>
        <dbReference type="Proteomes" id="UP000824540"/>
    </source>
</evidence>
<keyword evidence="1 2" id="KW-0175">Coiled coil</keyword>
<dbReference type="PANTHER" id="PTHR32083:SF0">
    <property type="entry name" value="CILIA AND FLAGELLA-ASSOCIATED PROTEIN 58"/>
    <property type="match status" value="1"/>
</dbReference>
<evidence type="ECO:0000313" key="4">
    <source>
        <dbReference type="EMBL" id="KAG9345910.1"/>
    </source>
</evidence>
<dbReference type="Pfam" id="PF21771">
    <property type="entry name" value="CFAP58_CC"/>
    <property type="match status" value="1"/>
</dbReference>
<organism evidence="4 5">
    <name type="scientific">Albula glossodonta</name>
    <name type="common">roundjaw bonefish</name>
    <dbReference type="NCBI Taxonomy" id="121402"/>
    <lineage>
        <taxon>Eukaryota</taxon>
        <taxon>Metazoa</taxon>
        <taxon>Chordata</taxon>
        <taxon>Craniata</taxon>
        <taxon>Vertebrata</taxon>
        <taxon>Euteleostomi</taxon>
        <taxon>Actinopterygii</taxon>
        <taxon>Neopterygii</taxon>
        <taxon>Teleostei</taxon>
        <taxon>Albuliformes</taxon>
        <taxon>Albulidae</taxon>
        <taxon>Albula</taxon>
    </lineage>
</organism>
<dbReference type="InterPro" id="IPR049270">
    <property type="entry name" value="CFAP58_CC"/>
</dbReference>
<reference evidence="4" key="1">
    <citation type="thesis" date="2021" institute="BYU ScholarsArchive" country="Provo, UT, USA">
        <title>Applications of and Algorithms for Genome Assembly and Genomic Analyses with an Emphasis on Marine Teleosts.</title>
        <authorList>
            <person name="Pickett B.D."/>
        </authorList>
    </citation>
    <scope>NUCLEOTIDE SEQUENCE</scope>
    <source>
        <strain evidence="4">HI-2016</strain>
    </source>
</reference>
<feature type="coiled-coil region" evidence="2">
    <location>
        <begin position="508"/>
        <end position="647"/>
    </location>
</feature>